<dbReference type="InterPro" id="IPR019808">
    <property type="entry name" value="Histidine_triad_CS"/>
</dbReference>
<evidence type="ECO:0000256" key="3">
    <source>
        <dbReference type="PIRSR" id="PIRSR601310-1"/>
    </source>
</evidence>
<dbReference type="InterPro" id="IPR051884">
    <property type="entry name" value="Bis(5'-adenosyl)-TPase_reg"/>
</dbReference>
<feature type="binding site" evidence="5">
    <location>
        <begin position="89"/>
        <end position="92"/>
    </location>
    <ligand>
        <name>substrate</name>
    </ligand>
</feature>
<evidence type="ECO:0000256" key="4">
    <source>
        <dbReference type="PIRSR" id="PIRSR601310-3"/>
    </source>
</evidence>
<feature type="active site" description="Tele-AMP-histidine intermediate" evidence="3">
    <location>
        <position position="96"/>
    </location>
</feature>
<dbReference type="GO" id="GO:0047710">
    <property type="term" value="F:bis(5'-adenosyl)-triphosphatase activity"/>
    <property type="evidence" value="ECO:0007669"/>
    <property type="project" value="UniProtKB-EC"/>
</dbReference>
<keyword evidence="1" id="KW-0547">Nucleotide-binding</keyword>
<reference evidence="9" key="1">
    <citation type="submission" date="2022-07" db="EMBL/GenBank/DDBJ databases">
        <title>Phylogenomic reconstructions and comparative analyses of Kickxellomycotina fungi.</title>
        <authorList>
            <person name="Reynolds N.K."/>
            <person name="Stajich J.E."/>
            <person name="Barry K."/>
            <person name="Grigoriev I.V."/>
            <person name="Crous P."/>
            <person name="Smith M.E."/>
        </authorList>
    </citation>
    <scope>NUCLEOTIDE SEQUENCE</scope>
    <source>
        <strain evidence="9">RSA 861</strain>
    </source>
</reference>
<feature type="binding site" evidence="5">
    <location>
        <position position="8"/>
    </location>
    <ligand>
        <name>substrate</name>
    </ligand>
</feature>
<sequence length="160" mass="17680">MTIAFGPHTIRHSQVFFSSALSYGLVNLKPIARGHVLVIPKRNVPRFTALTPAEVSDLFLSAQTIGRVVETQFQGQALTVAMQDGPAAGQTVPHVHIHVIPRRFGDWTNNDDVYAELDQTKVDNEERKPRSEEEMAAEADFLRAFFPPLAAKDGQVSLTT</sequence>
<dbReference type="Gene3D" id="3.30.428.10">
    <property type="entry name" value="HIT-like"/>
    <property type="match status" value="1"/>
</dbReference>
<evidence type="ECO:0000313" key="10">
    <source>
        <dbReference type="Proteomes" id="UP001150569"/>
    </source>
</evidence>
<dbReference type="GO" id="GO:0000166">
    <property type="term" value="F:nucleotide binding"/>
    <property type="evidence" value="ECO:0007669"/>
    <property type="project" value="UniProtKB-KW"/>
</dbReference>
<dbReference type="Pfam" id="PF01230">
    <property type="entry name" value="HIT"/>
    <property type="match status" value="1"/>
</dbReference>
<dbReference type="InterPro" id="IPR001310">
    <property type="entry name" value="Histidine_triad_HIT"/>
</dbReference>
<dbReference type="PANTHER" id="PTHR46243">
    <property type="entry name" value="BIS(5'-ADENOSYL)-TRIPHOSPHATASE"/>
    <property type="match status" value="1"/>
</dbReference>
<dbReference type="PANTHER" id="PTHR46243:SF1">
    <property type="entry name" value="BIS(5'-ADENOSYL)-TRIPHOSPHATASE"/>
    <property type="match status" value="1"/>
</dbReference>
<dbReference type="SUPFAM" id="SSF54197">
    <property type="entry name" value="HIT-like"/>
    <property type="match status" value="1"/>
</dbReference>
<gene>
    <name evidence="9" type="primary">HNT2_2</name>
    <name evidence="9" type="ORF">IWQ60_011937</name>
</gene>
<accession>A0A9W8DGV0</accession>
<name>A0A9W8DGV0_9FUNG</name>
<proteinExistence type="predicted"/>
<dbReference type="OrthoDB" id="680339at2759"/>
<dbReference type="InterPro" id="IPR039383">
    <property type="entry name" value="FHIT"/>
</dbReference>
<dbReference type="PROSITE" id="PS00892">
    <property type="entry name" value="HIT_1"/>
    <property type="match status" value="1"/>
</dbReference>
<feature type="binding site" evidence="5">
    <location>
        <position position="83"/>
    </location>
    <ligand>
        <name>substrate</name>
    </ligand>
</feature>
<feature type="binding site" evidence="5">
    <location>
        <position position="98"/>
    </location>
    <ligand>
        <name>substrate</name>
    </ligand>
</feature>
<feature type="binding site" evidence="5">
    <location>
        <position position="27"/>
    </location>
    <ligand>
        <name>substrate</name>
    </ligand>
</feature>
<protein>
    <submittedName>
        <fullName evidence="9">Dinucleoside triphosphate hydrolase</fullName>
        <ecNumber evidence="9">3.6.1.29</ecNumber>
    </submittedName>
</protein>
<feature type="short sequence motif" description="Histidine triad motif" evidence="4 7">
    <location>
        <begin position="94"/>
        <end position="98"/>
    </location>
</feature>
<comment type="caution">
    <text evidence="9">The sequence shown here is derived from an EMBL/GenBank/DDBJ whole genome shotgun (WGS) entry which is preliminary data.</text>
</comment>
<dbReference type="EMBL" id="JANBPT010001512">
    <property type="protein sequence ID" value="KAJ1907070.1"/>
    <property type="molecule type" value="Genomic_DNA"/>
</dbReference>
<dbReference type="Proteomes" id="UP001150569">
    <property type="component" value="Unassembled WGS sequence"/>
</dbReference>
<evidence type="ECO:0000256" key="6">
    <source>
        <dbReference type="PIRSR" id="PIRSR639383-3"/>
    </source>
</evidence>
<dbReference type="PRINTS" id="PR00332">
    <property type="entry name" value="HISTRIAD"/>
</dbReference>
<dbReference type="PROSITE" id="PS51084">
    <property type="entry name" value="HIT_2"/>
    <property type="match status" value="1"/>
</dbReference>
<dbReference type="InterPro" id="IPR011146">
    <property type="entry name" value="HIT-like"/>
</dbReference>
<evidence type="ECO:0000256" key="1">
    <source>
        <dbReference type="ARBA" id="ARBA00022741"/>
    </source>
</evidence>
<evidence type="ECO:0000256" key="7">
    <source>
        <dbReference type="PROSITE-ProRule" id="PRU00464"/>
    </source>
</evidence>
<evidence type="ECO:0000256" key="5">
    <source>
        <dbReference type="PIRSR" id="PIRSR639383-2"/>
    </source>
</evidence>
<dbReference type="InterPro" id="IPR036265">
    <property type="entry name" value="HIT-like_sf"/>
</dbReference>
<feature type="domain" description="HIT" evidence="8">
    <location>
        <begin position="2"/>
        <end position="109"/>
    </location>
</feature>
<dbReference type="AlphaFoldDB" id="A0A9W8DGV0"/>
<feature type="site" description="Important for induction of apoptosis" evidence="6">
    <location>
        <position position="114"/>
    </location>
</feature>
<evidence type="ECO:0000256" key="2">
    <source>
        <dbReference type="ARBA" id="ARBA00022801"/>
    </source>
</evidence>
<evidence type="ECO:0000259" key="8">
    <source>
        <dbReference type="PROSITE" id="PS51084"/>
    </source>
</evidence>
<keyword evidence="2 9" id="KW-0378">Hydrolase</keyword>
<evidence type="ECO:0000313" key="9">
    <source>
        <dbReference type="EMBL" id="KAJ1907070.1"/>
    </source>
</evidence>
<organism evidence="9 10">
    <name type="scientific">Tieghemiomyces parasiticus</name>
    <dbReference type="NCBI Taxonomy" id="78921"/>
    <lineage>
        <taxon>Eukaryota</taxon>
        <taxon>Fungi</taxon>
        <taxon>Fungi incertae sedis</taxon>
        <taxon>Zoopagomycota</taxon>
        <taxon>Kickxellomycotina</taxon>
        <taxon>Dimargaritomycetes</taxon>
        <taxon>Dimargaritales</taxon>
        <taxon>Dimargaritaceae</taxon>
        <taxon>Tieghemiomyces</taxon>
    </lineage>
</organism>
<keyword evidence="10" id="KW-1185">Reference proteome</keyword>
<dbReference type="FunFam" id="3.30.428.10:FF:000011">
    <property type="entry name" value="Fragile histidine triad"/>
    <property type="match status" value="1"/>
</dbReference>
<dbReference type="EC" id="3.6.1.29" evidence="9"/>
<dbReference type="CDD" id="cd01275">
    <property type="entry name" value="FHIT"/>
    <property type="match status" value="1"/>
</dbReference>